<dbReference type="InterPro" id="IPR005802">
    <property type="entry name" value="ADC_synth_comp_1"/>
</dbReference>
<dbReference type="InterPro" id="IPR001544">
    <property type="entry name" value="Aminotrans_IV"/>
</dbReference>
<dbReference type="GO" id="GO:0009396">
    <property type="term" value="P:folic acid-containing compound biosynthetic process"/>
    <property type="evidence" value="ECO:0007669"/>
    <property type="project" value="InterPro"/>
</dbReference>
<feature type="domain" description="Chorismate-utilising enzyme C-terminal" evidence="1">
    <location>
        <begin position="125"/>
        <end position="393"/>
    </location>
</feature>
<proteinExistence type="predicted"/>
<dbReference type="Proteomes" id="UP000675920">
    <property type="component" value="Unplaced"/>
</dbReference>
<dbReference type="EC" id="2.6.1.85" evidence="3"/>
<dbReference type="NCBIfam" id="TIGR00553">
    <property type="entry name" value="pabB"/>
    <property type="match status" value="1"/>
</dbReference>
<dbReference type="Pfam" id="PF01063">
    <property type="entry name" value="Aminotran_4"/>
    <property type="match status" value="1"/>
</dbReference>
<dbReference type="InterPro" id="IPR019999">
    <property type="entry name" value="Anth_synth_I-like"/>
</dbReference>
<dbReference type="Pfam" id="PF00425">
    <property type="entry name" value="Chorismate_bind"/>
    <property type="match status" value="1"/>
</dbReference>
<dbReference type="SUPFAM" id="SSF56752">
    <property type="entry name" value="D-aminoacid aminotransferase-like PLP-dependent enzymes"/>
    <property type="match status" value="1"/>
</dbReference>
<organism evidence="2 3">
    <name type="scientific">Derxia gummosa DSM 723</name>
    <dbReference type="NCBI Taxonomy" id="1121388"/>
    <lineage>
        <taxon>Bacteria</taxon>
        <taxon>Pseudomonadati</taxon>
        <taxon>Pseudomonadota</taxon>
        <taxon>Betaproteobacteria</taxon>
        <taxon>Burkholderiales</taxon>
        <taxon>Alcaligenaceae</taxon>
        <taxon>Derxia</taxon>
    </lineage>
</organism>
<dbReference type="Gene3D" id="3.60.120.10">
    <property type="entry name" value="Anthranilate synthase"/>
    <property type="match status" value="1"/>
</dbReference>
<evidence type="ECO:0000313" key="2">
    <source>
        <dbReference type="Proteomes" id="UP000675920"/>
    </source>
</evidence>
<dbReference type="Gene3D" id="3.20.10.10">
    <property type="entry name" value="D-amino Acid Aminotransferase, subunit A, domain 2"/>
    <property type="match status" value="1"/>
</dbReference>
<dbReference type="SUPFAM" id="SSF56322">
    <property type="entry name" value="ADC synthase"/>
    <property type="match status" value="1"/>
</dbReference>
<dbReference type="PANTHER" id="PTHR11236">
    <property type="entry name" value="AMINOBENZOATE/ANTHRANILATE SYNTHASE"/>
    <property type="match status" value="1"/>
</dbReference>
<dbReference type="Gene3D" id="3.30.470.10">
    <property type="match status" value="1"/>
</dbReference>
<name>A0A8B6X3Z6_9BURK</name>
<dbReference type="InterPro" id="IPR043132">
    <property type="entry name" value="BCAT-like_C"/>
</dbReference>
<dbReference type="InterPro" id="IPR015890">
    <property type="entry name" value="Chorismate_C"/>
</dbReference>
<dbReference type="OrthoDB" id="9803598at2"/>
<dbReference type="PANTHER" id="PTHR11236:SF50">
    <property type="entry name" value="AMINODEOXYCHORISMATE SYNTHASE COMPONENT 1"/>
    <property type="match status" value="1"/>
</dbReference>
<dbReference type="InterPro" id="IPR043131">
    <property type="entry name" value="BCAT-like_N"/>
</dbReference>
<gene>
    <name evidence="3" type="primary">pabB</name>
</gene>
<dbReference type="InterPro" id="IPR036038">
    <property type="entry name" value="Aminotransferase-like"/>
</dbReference>
<reference evidence="3" key="1">
    <citation type="submission" date="2025-08" db="UniProtKB">
        <authorList>
            <consortium name="RefSeq"/>
        </authorList>
    </citation>
    <scope>IDENTIFICATION</scope>
</reference>
<keyword evidence="2" id="KW-1185">Reference proteome</keyword>
<evidence type="ECO:0000313" key="3">
    <source>
        <dbReference type="RefSeq" id="WP_028311132.1"/>
    </source>
</evidence>
<dbReference type="GO" id="GO:0000162">
    <property type="term" value="P:L-tryptophan biosynthetic process"/>
    <property type="evidence" value="ECO:0007669"/>
    <property type="project" value="TreeGrafter"/>
</dbReference>
<dbReference type="RefSeq" id="WP_028311132.1">
    <property type="nucleotide sequence ID" value="NZ_AXWS01000008.1"/>
</dbReference>
<dbReference type="GO" id="GO:0046820">
    <property type="term" value="F:4-amino-4-deoxychorismate synthase activity"/>
    <property type="evidence" value="ECO:0007669"/>
    <property type="project" value="UniProtKB-EC"/>
</dbReference>
<protein>
    <submittedName>
        <fullName evidence="3">Aminodeoxychorismate synthase component I</fullName>
        <ecNumber evidence="3">2.6.1.85</ecNumber>
    </submittedName>
</protein>
<dbReference type="AlphaFoldDB" id="A0A8B6X3Z6"/>
<evidence type="ECO:0000259" key="1">
    <source>
        <dbReference type="Pfam" id="PF00425"/>
    </source>
</evidence>
<dbReference type="InterPro" id="IPR005801">
    <property type="entry name" value="ADC_synthase"/>
</dbReference>
<accession>A0A8B6X3Z6</accession>
<dbReference type="PRINTS" id="PR00095">
    <property type="entry name" value="ANTSNTHASEI"/>
</dbReference>
<sequence>MNIFALLDDARATADDPTSRLYTGYVREHRCTDPATLDATWAAVAADQRDGLHSVLLADYEWGARLLGAGTQYLAPDDASSLRVLMFERLEHLAKPEVDAWLAAAEQRAEPVPAGILEPRASVNEAEFTAAIDRIHAAIRAGETYQVNYTYRIDFQAFGSPVALYRRLRARQPVAFGAFIGLPPGEATTHILSLSPELFVRKTGDRLTARPMKGTAARLVVPEADSEAARLLAEDVKNRAENLMIVDLLRNDIGRIAQTGSVKVPALFSIEPYSTVFQMTSTIEARLRDEVGMPELLRALFPCGSITGAPKHHTMGLIAEFESTRRGLYTGAIGWVDAAGPGAKVGDFCLSVAIRTLTLGAARAGLRPGRIGVGAGIVMDSVARDEWDECALKGSFLTALDSGLGLIETMAATPAGVMWLDRHLARLARSAAELGFACDLEAVRFAIDAKLREEFSKPALDDDDLDDGVPLPGAKRRLRLELSRDGRIALTCAPLADLPEGRPVRVLLAADPIDRADLFLRHKTTLRGRYDRAIRRAEVEDAFDMLFFDGEGFLTEGARSNVFVCLDGHWVTPPLDGGVLPGVMRSVLMDDPGLAAVERRIHRDELGRATAILVCNALRGALPAVIAQCAATKDEAIPTWQATRLH</sequence>